<dbReference type="EMBL" id="BIFH01000034">
    <property type="protein sequence ID" value="GCD99761.1"/>
    <property type="molecule type" value="Genomic_DNA"/>
</dbReference>
<dbReference type="AlphaFoldDB" id="A0A401YYT9"/>
<dbReference type="Proteomes" id="UP000286931">
    <property type="component" value="Unassembled WGS sequence"/>
</dbReference>
<gene>
    <name evidence="1" type="ORF">EHYA_07483</name>
</gene>
<protein>
    <submittedName>
        <fullName evidence="1">Uncharacterized protein</fullName>
    </submittedName>
</protein>
<evidence type="ECO:0000313" key="1">
    <source>
        <dbReference type="EMBL" id="GCD99761.1"/>
    </source>
</evidence>
<dbReference type="OrthoDB" id="4271534at2"/>
<evidence type="ECO:0000313" key="2">
    <source>
        <dbReference type="Proteomes" id="UP000286931"/>
    </source>
</evidence>
<sequence length="101" mass="11087">MAEHGKGEHVLVTHVRGERVELPGTIGEIRAGLADDEARAAFDREIDQAPLDRVALIAARWGLPQAARDEDDELIARIRAGDTTAARELTAEELDYEASER</sequence>
<name>A0A401YYT9_9ACTN</name>
<keyword evidence="2" id="KW-1185">Reference proteome</keyword>
<proteinExistence type="predicted"/>
<accession>A0A401YYT9</accession>
<comment type="caution">
    <text evidence="1">The sequence shown here is derived from an EMBL/GenBank/DDBJ whole genome shotgun (WGS) entry which is preliminary data.</text>
</comment>
<dbReference type="RefSeq" id="WP_126641535.1">
    <property type="nucleotide sequence ID" value="NZ_BIFH01000034.1"/>
</dbReference>
<organism evidence="1 2">
    <name type="scientific">Embleya hyalina</name>
    <dbReference type="NCBI Taxonomy" id="516124"/>
    <lineage>
        <taxon>Bacteria</taxon>
        <taxon>Bacillati</taxon>
        <taxon>Actinomycetota</taxon>
        <taxon>Actinomycetes</taxon>
        <taxon>Kitasatosporales</taxon>
        <taxon>Streptomycetaceae</taxon>
        <taxon>Embleya</taxon>
    </lineage>
</organism>
<reference evidence="1 2" key="1">
    <citation type="submission" date="2018-12" db="EMBL/GenBank/DDBJ databases">
        <title>Draft genome sequence of Embleya hyalina NBRC 13850T.</title>
        <authorList>
            <person name="Komaki H."/>
            <person name="Hosoyama A."/>
            <person name="Kimura A."/>
            <person name="Ichikawa N."/>
            <person name="Tamura T."/>
        </authorList>
    </citation>
    <scope>NUCLEOTIDE SEQUENCE [LARGE SCALE GENOMIC DNA]</scope>
    <source>
        <strain evidence="1 2">NBRC 13850</strain>
    </source>
</reference>